<proteinExistence type="predicted"/>
<reference evidence="2 3" key="1">
    <citation type="submission" date="2011-06" db="EMBL/GenBank/DDBJ databases">
        <title>The draft genome of Thiorhodococcus drewsii AZ1.</title>
        <authorList>
            <consortium name="US DOE Joint Genome Institute (JGI-PGF)"/>
            <person name="Lucas S."/>
            <person name="Han J."/>
            <person name="Lapidus A."/>
            <person name="Cheng J.-F."/>
            <person name="Goodwin L."/>
            <person name="Pitluck S."/>
            <person name="Peters L."/>
            <person name="Land M.L."/>
            <person name="Hauser L."/>
            <person name="Vogl K."/>
            <person name="Liu Z."/>
            <person name="Imhoff J."/>
            <person name="Thiel V."/>
            <person name="Frigaard N.-U."/>
            <person name="Bryant D.A."/>
            <person name="Woyke T.J."/>
        </authorList>
    </citation>
    <scope>NUCLEOTIDE SEQUENCE [LARGE SCALE GENOMIC DNA]</scope>
    <source>
        <strain evidence="2 3">AZ1</strain>
    </source>
</reference>
<name>G2DXV4_9GAMM</name>
<evidence type="ECO:0000256" key="1">
    <source>
        <dbReference type="SAM" id="MobiDB-lite"/>
    </source>
</evidence>
<dbReference type="Proteomes" id="UP000004200">
    <property type="component" value="Unassembled WGS sequence"/>
</dbReference>
<dbReference type="STRING" id="765913.ThidrDRAFT_0831"/>
<feature type="region of interest" description="Disordered" evidence="1">
    <location>
        <begin position="42"/>
        <end position="63"/>
    </location>
</feature>
<comment type="caution">
    <text evidence="2">The sequence shown here is derived from an EMBL/GenBank/DDBJ whole genome shotgun (WGS) entry which is preliminary data.</text>
</comment>
<organism evidence="2 3">
    <name type="scientific">Thiorhodococcus drewsii AZ1</name>
    <dbReference type="NCBI Taxonomy" id="765913"/>
    <lineage>
        <taxon>Bacteria</taxon>
        <taxon>Pseudomonadati</taxon>
        <taxon>Pseudomonadota</taxon>
        <taxon>Gammaproteobacteria</taxon>
        <taxon>Chromatiales</taxon>
        <taxon>Chromatiaceae</taxon>
        <taxon>Thiorhodococcus</taxon>
    </lineage>
</organism>
<dbReference type="EMBL" id="AFWT01000004">
    <property type="protein sequence ID" value="EGV33153.1"/>
    <property type="molecule type" value="Genomic_DNA"/>
</dbReference>
<evidence type="ECO:0000313" key="3">
    <source>
        <dbReference type="Proteomes" id="UP000004200"/>
    </source>
</evidence>
<sequence length="81" mass="8754">MQRSAGSPAEFAPNGLAMMCLNAAISGLSSRPPIEDWLAQGVGRRPLARDPQPGQERHIPLELDPSRPYQAVLLKRGLSHA</sequence>
<keyword evidence="3" id="KW-1185">Reference proteome</keyword>
<evidence type="ECO:0000313" key="2">
    <source>
        <dbReference type="EMBL" id="EGV33153.1"/>
    </source>
</evidence>
<protein>
    <submittedName>
        <fullName evidence="2">Uncharacterized protein</fullName>
    </submittedName>
</protein>
<dbReference type="AlphaFoldDB" id="G2DXV4"/>
<gene>
    <name evidence="2" type="ORF">ThidrDRAFT_0831</name>
</gene>
<accession>G2DXV4</accession>